<dbReference type="Proteomes" id="UP001162501">
    <property type="component" value="Chromosome 5"/>
</dbReference>
<evidence type="ECO:0000313" key="1">
    <source>
        <dbReference type="EMBL" id="CAN0527814.1"/>
    </source>
</evidence>
<name>A0AC59ZXU2_RANTA</name>
<organism evidence="1 2">
    <name type="scientific">Rangifer tarandus platyrhynchus</name>
    <name type="common">Svalbard reindeer</name>
    <dbReference type="NCBI Taxonomy" id="3082113"/>
    <lineage>
        <taxon>Eukaryota</taxon>
        <taxon>Metazoa</taxon>
        <taxon>Chordata</taxon>
        <taxon>Craniata</taxon>
        <taxon>Vertebrata</taxon>
        <taxon>Euteleostomi</taxon>
        <taxon>Mammalia</taxon>
        <taxon>Eutheria</taxon>
        <taxon>Laurasiatheria</taxon>
        <taxon>Artiodactyla</taxon>
        <taxon>Ruminantia</taxon>
        <taxon>Pecora</taxon>
        <taxon>Cervidae</taxon>
        <taxon>Odocoileinae</taxon>
        <taxon>Rangifer</taxon>
    </lineage>
</organism>
<reference evidence="1" key="2">
    <citation type="submission" date="2025-03" db="EMBL/GenBank/DDBJ databases">
        <authorList>
            <consortium name="ELIXIR-Norway"/>
            <consortium name="Elixir Norway"/>
        </authorList>
    </citation>
    <scope>NUCLEOTIDE SEQUENCE</scope>
</reference>
<gene>
    <name evidence="1" type="ORF">MRATA1EN22A_LOCUS24281</name>
</gene>
<protein>
    <submittedName>
        <fullName evidence="1">Uncharacterized protein</fullName>
    </submittedName>
</protein>
<accession>A0AC59ZXU2</accession>
<dbReference type="EMBL" id="OX596089">
    <property type="protein sequence ID" value="CAN0527814.1"/>
    <property type="molecule type" value="Genomic_DNA"/>
</dbReference>
<sequence length="218" mass="22980">MAEEPHHVGGGPPSAVTAERRSASRSWSRAWQAAQLLWEGGAGSQPLTCSSGGLFAVPGAGGRRRADVIGVRCHVCSAPRPKPGHLFSTLREGTTHRQATGLQRLNVGWAFCCLGSICKTAASSQGSLPAGLASSMREYFRAAALSDCPGPASAFQVARRGPLCRPLIEASLLKYMFSRCSPSTTPSPRLLPPSFLLYTFPFLRSLIEQGPAALTSSG</sequence>
<evidence type="ECO:0000313" key="2">
    <source>
        <dbReference type="Proteomes" id="UP001162501"/>
    </source>
</evidence>
<proteinExistence type="predicted"/>
<reference evidence="1" key="1">
    <citation type="submission" date="2023-05" db="EMBL/GenBank/DDBJ databases">
        <authorList>
            <consortium name="ELIXIR-Norway"/>
        </authorList>
    </citation>
    <scope>NUCLEOTIDE SEQUENCE</scope>
</reference>